<feature type="region of interest" description="Disordered" evidence="1">
    <location>
        <begin position="76"/>
        <end position="117"/>
    </location>
</feature>
<organism evidence="2 3">
    <name type="scientific">Glutinoglossum americanum</name>
    <dbReference type="NCBI Taxonomy" id="1670608"/>
    <lineage>
        <taxon>Eukaryota</taxon>
        <taxon>Fungi</taxon>
        <taxon>Dikarya</taxon>
        <taxon>Ascomycota</taxon>
        <taxon>Pezizomycotina</taxon>
        <taxon>Geoglossomycetes</taxon>
        <taxon>Geoglossales</taxon>
        <taxon>Geoglossaceae</taxon>
        <taxon>Glutinoglossum</taxon>
    </lineage>
</organism>
<evidence type="ECO:0000256" key="1">
    <source>
        <dbReference type="SAM" id="MobiDB-lite"/>
    </source>
</evidence>
<dbReference type="AlphaFoldDB" id="A0A9P8KY25"/>
<keyword evidence="3" id="KW-1185">Reference proteome</keyword>
<feature type="region of interest" description="Disordered" evidence="1">
    <location>
        <begin position="1"/>
        <end position="60"/>
    </location>
</feature>
<proteinExistence type="predicted"/>
<protein>
    <submittedName>
        <fullName evidence="2">Uncharacterized protein</fullName>
    </submittedName>
</protein>
<evidence type="ECO:0000313" key="3">
    <source>
        <dbReference type="Proteomes" id="UP000698800"/>
    </source>
</evidence>
<accession>A0A9P8KY25</accession>
<sequence length="546" mass="59532">MFRVLHHDTSKTDIQARPRPPEDSGETLPGGVQSPSLSPSNHNNSRHVREASNRWSSEDNSNEIVDTLYKALSSTSTLQSGSVDRAKSLQPLSAAARSGESSSEEEPDMNERRLDGSMQPQLGVWDVINQEILDSFGVYGTRGLLDCEQNARKQLAASSSSLSISSRGPGGLRPELDKQEALISLVAVQLLAACFTLPPEPIPGSLPSAFYYTRWKESSSSALPPPSCHLPDPRLISCLGLHARYRHAPASGHHARNPSVVSSWPDLYSGPSREELLADEVCKRRRLRLQAEKRGSGAIAAADETDYSFSPYLDDNDPVEGGAASPKKCRCQRSSLQKRTGGHGVMGWCGRYARSASSQRATETLRSSGSSTSTCRANDHRSRYRYVSHWSLRPVLRSEAHPVFIQPVKELVMKRWRAIRSTFVPSSADRGRPRVESAEDMCTCDSRSAAGTGRVDERAAPAGDGSGGDYEQQPNTFINKEESSNDAPQLFELKRAIPLSHLPKTMIVTHSSASPEAVAAAESFLVESRELARAPTTSEDQSTTAH</sequence>
<name>A0A9P8KY25_9PEZI</name>
<comment type="caution">
    <text evidence="2">The sequence shown here is derived from an EMBL/GenBank/DDBJ whole genome shotgun (WGS) entry which is preliminary data.</text>
</comment>
<evidence type="ECO:0000313" key="2">
    <source>
        <dbReference type="EMBL" id="KAH0542095.1"/>
    </source>
</evidence>
<gene>
    <name evidence="2" type="ORF">FGG08_003475</name>
</gene>
<feature type="compositionally biased region" description="Basic and acidic residues" evidence="1">
    <location>
        <begin position="1"/>
        <end position="22"/>
    </location>
</feature>
<dbReference type="OrthoDB" id="3946545at2759"/>
<dbReference type="EMBL" id="JAGHQL010000061">
    <property type="protein sequence ID" value="KAH0542095.1"/>
    <property type="molecule type" value="Genomic_DNA"/>
</dbReference>
<feature type="region of interest" description="Disordered" evidence="1">
    <location>
        <begin position="446"/>
        <end position="475"/>
    </location>
</feature>
<reference evidence="2" key="1">
    <citation type="submission" date="2021-03" db="EMBL/GenBank/DDBJ databases">
        <title>Comparative genomics and phylogenomic investigation of the class Geoglossomycetes provide insights into ecological specialization and systematics.</title>
        <authorList>
            <person name="Melie T."/>
            <person name="Pirro S."/>
            <person name="Miller A.N."/>
            <person name="Quandt A."/>
        </authorList>
    </citation>
    <scope>NUCLEOTIDE SEQUENCE</scope>
    <source>
        <strain evidence="2">GBOQ0MN5Z8</strain>
    </source>
</reference>
<feature type="compositionally biased region" description="Low complexity" evidence="1">
    <location>
        <begin position="34"/>
        <end position="43"/>
    </location>
</feature>
<dbReference type="Proteomes" id="UP000698800">
    <property type="component" value="Unassembled WGS sequence"/>
</dbReference>